<sequence>MTQQTTSSIVPGNVSSTKVAVITGASSGIGEAVAAKLLKQGYIVYNLSRRANNTVLNIQCDVSQPEQIYAAIKQIAEEQGHIDLVVSNAGYGIAGSIEAAVSADLDRQLDVNLHGAIHLAKAVLPYLRKSCGRIIIVSSVAGAVPIPFQTAYSVSKAGLIALTLGLANELRGTGANAVAILPGDVSTGFTAARKPVDLSAEPLCYRERCAASLKRMENDELHGKPAEHIAAAIVKAAAVNHPKPLYPVDISYKAAVLLFRFLPIRLANYIVGKLYA</sequence>
<dbReference type="PRINTS" id="PR00081">
    <property type="entry name" value="GDHRDH"/>
</dbReference>
<dbReference type="Pfam" id="PF00106">
    <property type="entry name" value="adh_short"/>
    <property type="match status" value="1"/>
</dbReference>
<dbReference type="PRINTS" id="PR00080">
    <property type="entry name" value="SDRFAMILY"/>
</dbReference>
<keyword evidence="2" id="KW-0521">NADP</keyword>
<dbReference type="RefSeq" id="WP_012992898.1">
    <property type="nucleotide sequence ID" value="NZ_NBZD01000004.1"/>
</dbReference>
<dbReference type="PANTHER" id="PTHR43391:SF14">
    <property type="entry name" value="DEHYDROGENASE_REDUCTASE SDR FAMILY PROTEIN 7-LIKE"/>
    <property type="match status" value="1"/>
</dbReference>
<dbReference type="SUPFAM" id="SSF51735">
    <property type="entry name" value="NAD(P)-binding Rossmann-fold domains"/>
    <property type="match status" value="1"/>
</dbReference>
<dbReference type="AlphaFoldDB" id="A0A2J8AZQ2"/>
<dbReference type="InterPro" id="IPR020904">
    <property type="entry name" value="Sc_DH/Rdtase_CS"/>
</dbReference>
<dbReference type="OMA" id="VWDRVLH"/>
<evidence type="ECO:0000313" key="6">
    <source>
        <dbReference type="Proteomes" id="UP000236394"/>
    </source>
</evidence>
<comment type="similarity">
    <text evidence="1 4">Belongs to the short-chain dehydrogenases/reductases (SDR) family.</text>
</comment>
<evidence type="ECO:0000313" key="5">
    <source>
        <dbReference type="EMBL" id="PNH17985.1"/>
    </source>
</evidence>
<dbReference type="EMBL" id="NBZD01000004">
    <property type="protein sequence ID" value="PNH17985.1"/>
    <property type="molecule type" value="Genomic_DNA"/>
</dbReference>
<dbReference type="Gene3D" id="3.40.50.720">
    <property type="entry name" value="NAD(P)-binding Rossmann-like Domain"/>
    <property type="match status" value="1"/>
</dbReference>
<evidence type="ECO:0000256" key="1">
    <source>
        <dbReference type="ARBA" id="ARBA00006484"/>
    </source>
</evidence>
<dbReference type="InterPro" id="IPR002347">
    <property type="entry name" value="SDR_fam"/>
</dbReference>
<name>A0A2J8AZQ2_9FIRM</name>
<organism evidence="5 6">
    <name type="scientific">Mageeibacillus indolicus</name>
    <dbReference type="NCBI Taxonomy" id="884684"/>
    <lineage>
        <taxon>Bacteria</taxon>
        <taxon>Bacillati</taxon>
        <taxon>Bacillota</taxon>
        <taxon>Clostridia</taxon>
        <taxon>Eubacteriales</taxon>
        <taxon>Oscillospiraceae</taxon>
        <taxon>Mageeibacillus</taxon>
    </lineage>
</organism>
<protein>
    <recommendedName>
        <fullName evidence="7">Oxidoreductase, short chain dehydrogenase/reductase family protein</fullName>
    </recommendedName>
</protein>
<dbReference type="Proteomes" id="UP000236394">
    <property type="component" value="Unassembled WGS sequence"/>
</dbReference>
<comment type="caution">
    <text evidence="5">The sequence shown here is derived from an EMBL/GenBank/DDBJ whole genome shotgun (WGS) entry which is preliminary data.</text>
</comment>
<dbReference type="InterPro" id="IPR036291">
    <property type="entry name" value="NAD(P)-bd_dom_sf"/>
</dbReference>
<accession>A0A2J8AZQ2</accession>
<keyword evidence="3" id="KW-0560">Oxidoreductase</keyword>
<dbReference type="PROSITE" id="PS00061">
    <property type="entry name" value="ADH_SHORT"/>
    <property type="match status" value="1"/>
</dbReference>
<evidence type="ECO:0008006" key="7">
    <source>
        <dbReference type="Google" id="ProtNLM"/>
    </source>
</evidence>
<evidence type="ECO:0000256" key="3">
    <source>
        <dbReference type="ARBA" id="ARBA00023002"/>
    </source>
</evidence>
<evidence type="ECO:0000256" key="2">
    <source>
        <dbReference type="ARBA" id="ARBA00022857"/>
    </source>
</evidence>
<reference evidence="6" key="1">
    <citation type="submission" date="2017-04" db="EMBL/GenBank/DDBJ databases">
        <authorList>
            <person name="Bumgarner R.E."/>
            <person name="Fredricks D.N."/>
            <person name="Srinivasan S."/>
        </authorList>
    </citation>
    <scope>NUCLEOTIDE SEQUENCE [LARGE SCALE GENOMIC DNA]</scope>
    <source>
        <strain evidence="6">KA00405</strain>
    </source>
</reference>
<dbReference type="PANTHER" id="PTHR43391">
    <property type="entry name" value="RETINOL DEHYDROGENASE-RELATED"/>
    <property type="match status" value="1"/>
</dbReference>
<gene>
    <name evidence="5" type="ORF">B7R76_06515</name>
</gene>
<evidence type="ECO:0000256" key="4">
    <source>
        <dbReference type="RuleBase" id="RU000363"/>
    </source>
</evidence>
<proteinExistence type="inferred from homology"/>
<dbReference type="GO" id="GO:0016491">
    <property type="term" value="F:oxidoreductase activity"/>
    <property type="evidence" value="ECO:0007669"/>
    <property type="project" value="UniProtKB-KW"/>
</dbReference>